<dbReference type="Proteomes" id="UP000283295">
    <property type="component" value="Unassembled WGS sequence"/>
</dbReference>
<feature type="transmembrane region" description="Helical" evidence="1">
    <location>
        <begin position="87"/>
        <end position="110"/>
    </location>
</feature>
<keyword evidence="1" id="KW-1133">Transmembrane helix</keyword>
<evidence type="ECO:0000256" key="1">
    <source>
        <dbReference type="SAM" id="Phobius"/>
    </source>
</evidence>
<protein>
    <recommendedName>
        <fullName evidence="4">Signal peptidase I</fullName>
    </recommendedName>
</protein>
<keyword evidence="1" id="KW-0812">Transmembrane</keyword>
<evidence type="ECO:0008006" key="4">
    <source>
        <dbReference type="Google" id="ProtNLM"/>
    </source>
</evidence>
<name>A0A412IFF4_9FIRM</name>
<evidence type="ECO:0000313" key="3">
    <source>
        <dbReference type="Proteomes" id="UP000283295"/>
    </source>
</evidence>
<feature type="transmembrane region" description="Helical" evidence="1">
    <location>
        <begin position="6"/>
        <end position="27"/>
    </location>
</feature>
<dbReference type="Pfam" id="PF18936">
    <property type="entry name" value="DUF5684"/>
    <property type="match status" value="1"/>
</dbReference>
<organism evidence="2 3">
    <name type="scientific">Coprococcus eutactus</name>
    <dbReference type="NCBI Taxonomy" id="33043"/>
    <lineage>
        <taxon>Bacteria</taxon>
        <taxon>Bacillati</taxon>
        <taxon>Bacillota</taxon>
        <taxon>Clostridia</taxon>
        <taxon>Lachnospirales</taxon>
        <taxon>Lachnospiraceae</taxon>
        <taxon>Coprococcus</taxon>
    </lineage>
</organism>
<proteinExistence type="predicted"/>
<feature type="transmembrane region" description="Helical" evidence="1">
    <location>
        <begin position="60"/>
        <end position="81"/>
    </location>
</feature>
<reference evidence="2 3" key="1">
    <citation type="submission" date="2018-08" db="EMBL/GenBank/DDBJ databases">
        <title>A genome reference for cultivated species of the human gut microbiota.</title>
        <authorList>
            <person name="Zou Y."/>
            <person name="Xue W."/>
            <person name="Luo G."/>
        </authorList>
    </citation>
    <scope>NUCLEOTIDE SEQUENCE [LARGE SCALE GENOMIC DNA]</scope>
    <source>
        <strain evidence="2 3">AF22-21</strain>
    </source>
</reference>
<keyword evidence="1" id="KW-0472">Membrane</keyword>
<dbReference type="InterPro" id="IPR043739">
    <property type="entry name" value="DUF5684"/>
</dbReference>
<dbReference type="EMBL" id="QRVK01000060">
    <property type="protein sequence ID" value="RGS35731.1"/>
    <property type="molecule type" value="Genomic_DNA"/>
</dbReference>
<gene>
    <name evidence="2" type="ORF">DWX94_13525</name>
</gene>
<accession>A0A412IFF4</accession>
<comment type="caution">
    <text evidence="2">The sequence shown here is derived from an EMBL/GenBank/DDBJ whole genome shotgun (WGS) entry which is preliminary data.</text>
</comment>
<dbReference type="AlphaFoldDB" id="A0A412IFF4"/>
<evidence type="ECO:0000313" key="2">
    <source>
        <dbReference type="EMBL" id="RGS35731.1"/>
    </source>
</evidence>
<sequence>MAYGDSSGFIIISLSIILIIFSCICWYKIFEKMGIEGWKAFIPVYDIYLMCEYLIGAHKGWMCVLTFIPIVGTIFTLYLYFKLCQSFGYGLMFLIGFLVLNPIFIGVLGLGDCYYSDMTS</sequence>